<comment type="cofactor">
    <cofactor evidence="7">
        <name>Zn(2+)</name>
        <dbReference type="ChEBI" id="CHEBI:29105"/>
    </cofactor>
    <text evidence="7">Binds 1 zinc ion per subunit.</text>
</comment>
<feature type="short sequence motif" description="'KMSKS' region" evidence="7">
    <location>
        <begin position="233"/>
        <end position="237"/>
    </location>
</feature>
<feature type="binding site" evidence="7">
    <location>
        <position position="236"/>
    </location>
    <ligand>
        <name>ATP</name>
        <dbReference type="ChEBI" id="CHEBI:30616"/>
    </ligand>
</feature>
<feature type="binding site" evidence="7">
    <location>
        <position position="106"/>
    </location>
    <ligand>
        <name>Zn(2+)</name>
        <dbReference type="ChEBI" id="CHEBI:29105"/>
    </ligand>
</feature>
<dbReference type="GO" id="GO:0016874">
    <property type="term" value="F:ligase activity"/>
    <property type="evidence" value="ECO:0007669"/>
    <property type="project" value="UniProtKB-KW"/>
</dbReference>
<feature type="binding site" evidence="7">
    <location>
        <position position="120"/>
    </location>
    <ligand>
        <name>Zn(2+)</name>
        <dbReference type="ChEBI" id="CHEBI:29105"/>
    </ligand>
</feature>
<gene>
    <name evidence="10" type="primary">gluQRS</name>
    <name evidence="7" type="synonym">gluQ</name>
    <name evidence="10" type="ORF">ACFOEE_11675</name>
</gene>
<feature type="binding site" evidence="7">
    <location>
        <begin position="14"/>
        <end position="18"/>
    </location>
    <ligand>
        <name>L-glutamate</name>
        <dbReference type="ChEBI" id="CHEBI:29985"/>
    </ligand>
</feature>
<dbReference type="InterPro" id="IPR049940">
    <property type="entry name" value="GluQ/Sye"/>
</dbReference>
<evidence type="ECO:0000313" key="11">
    <source>
        <dbReference type="Proteomes" id="UP001595453"/>
    </source>
</evidence>
<dbReference type="InterPro" id="IPR000924">
    <property type="entry name" value="Glu/Gln-tRNA-synth"/>
</dbReference>
<dbReference type="NCBIfam" id="TIGR03838">
    <property type="entry name" value="queuosine_YadB"/>
    <property type="match status" value="1"/>
</dbReference>
<feature type="binding site" evidence="7">
    <location>
        <position position="177"/>
    </location>
    <ligand>
        <name>L-glutamate</name>
        <dbReference type="ChEBI" id="CHEBI:29985"/>
    </ligand>
</feature>
<dbReference type="InterPro" id="IPR020058">
    <property type="entry name" value="Glu/Gln-tRNA-synth_Ib_cat-dom"/>
</dbReference>
<keyword evidence="5 7" id="KW-0067">ATP-binding</keyword>
<proteinExistence type="inferred from homology"/>
<dbReference type="NCBIfam" id="NF004314">
    <property type="entry name" value="PRK05710.1-3"/>
    <property type="match status" value="1"/>
</dbReference>
<keyword evidence="4 7" id="KW-0862">Zinc</keyword>
<feature type="binding site" evidence="7">
    <location>
        <position position="195"/>
    </location>
    <ligand>
        <name>L-glutamate</name>
        <dbReference type="ChEBI" id="CHEBI:29985"/>
    </ligand>
</feature>
<dbReference type="PANTHER" id="PTHR43311:SF1">
    <property type="entry name" value="GLUTAMYL-Q TRNA(ASP) SYNTHETASE"/>
    <property type="match status" value="1"/>
</dbReference>
<feature type="domain" description="Glutamyl/glutaminyl-tRNA synthetase class Ib catalytic" evidence="9">
    <location>
        <begin position="12"/>
        <end position="242"/>
    </location>
</feature>
<comment type="similarity">
    <text evidence="7">Belongs to the class-I aminoacyl-tRNA synthetase family. GluQ subfamily.</text>
</comment>
<accession>A0ABV7CKK0</accession>
<organism evidence="10 11">
    <name type="scientific">Pseudoalteromonas fenneropenaei</name>
    <dbReference type="NCBI Taxonomy" id="1737459"/>
    <lineage>
        <taxon>Bacteria</taxon>
        <taxon>Pseudomonadati</taxon>
        <taxon>Pseudomonadota</taxon>
        <taxon>Gammaproteobacteria</taxon>
        <taxon>Alteromonadales</taxon>
        <taxon>Pseudoalteromonadaceae</taxon>
        <taxon>Pseudoalteromonas</taxon>
    </lineage>
</organism>
<name>A0ABV7CKK0_9GAMM</name>
<dbReference type="PANTHER" id="PTHR43311">
    <property type="entry name" value="GLUTAMATE--TRNA LIGASE"/>
    <property type="match status" value="1"/>
</dbReference>
<evidence type="ECO:0000256" key="7">
    <source>
        <dbReference type="HAMAP-Rule" id="MF_01428"/>
    </source>
</evidence>
<protein>
    <recommendedName>
        <fullName evidence="7">Glutamyl-Q tRNA(Asp) synthetase</fullName>
        <shortName evidence="7">Glu-Q-RSs</shortName>
        <ecNumber evidence="7">6.1.1.-</ecNumber>
    </recommendedName>
</protein>
<evidence type="ECO:0000259" key="9">
    <source>
        <dbReference type="Pfam" id="PF00749"/>
    </source>
</evidence>
<evidence type="ECO:0000256" key="2">
    <source>
        <dbReference type="ARBA" id="ARBA00022723"/>
    </source>
</evidence>
<comment type="caution">
    <text evidence="10">The sequence shown here is derived from an EMBL/GenBank/DDBJ whole genome shotgun (WGS) entry which is preliminary data.</text>
</comment>
<evidence type="ECO:0000313" key="10">
    <source>
        <dbReference type="EMBL" id="MFC3033180.1"/>
    </source>
</evidence>
<evidence type="ECO:0000256" key="4">
    <source>
        <dbReference type="ARBA" id="ARBA00022833"/>
    </source>
</evidence>
<dbReference type="SUPFAM" id="SSF52374">
    <property type="entry name" value="Nucleotidylyl transferase"/>
    <property type="match status" value="1"/>
</dbReference>
<evidence type="ECO:0000256" key="1">
    <source>
        <dbReference type="ARBA" id="ARBA00022598"/>
    </source>
</evidence>
<dbReference type="RefSeq" id="WP_377124383.1">
    <property type="nucleotide sequence ID" value="NZ_JBHRSD010000017.1"/>
</dbReference>
<dbReference type="Gene3D" id="3.40.50.620">
    <property type="entry name" value="HUPs"/>
    <property type="match status" value="1"/>
</dbReference>
<keyword evidence="11" id="KW-1185">Reference proteome</keyword>
<dbReference type="EC" id="6.1.1.-" evidence="7"/>
<keyword evidence="6 7" id="KW-0030">Aminoacyl-tRNA synthetase</keyword>
<feature type="short sequence motif" description="'HIGH' region" evidence="7">
    <location>
        <begin position="17"/>
        <end position="27"/>
    </location>
</feature>
<comment type="function">
    <text evidence="7">Catalyzes the tRNA-independent activation of glutamate in presence of ATP and the subsequent transfer of glutamate onto a tRNA(Asp). Glutamate is transferred on the 2-amino-5-(4,5-dihydroxy-2-cyclopenten-1-yl) moiety of the queuosine in the wobble position of the QUC anticodon.</text>
</comment>
<reference evidence="11" key="1">
    <citation type="journal article" date="2019" name="Int. J. Syst. Evol. Microbiol.">
        <title>The Global Catalogue of Microorganisms (GCM) 10K type strain sequencing project: providing services to taxonomists for standard genome sequencing and annotation.</title>
        <authorList>
            <consortium name="The Broad Institute Genomics Platform"/>
            <consortium name="The Broad Institute Genome Sequencing Center for Infectious Disease"/>
            <person name="Wu L."/>
            <person name="Ma J."/>
        </authorList>
    </citation>
    <scope>NUCLEOTIDE SEQUENCE [LARGE SCALE GENOMIC DNA]</scope>
    <source>
        <strain evidence="11">KCTC 42730</strain>
    </source>
</reference>
<feature type="binding site" evidence="7">
    <location>
        <position position="124"/>
    </location>
    <ligand>
        <name>Zn(2+)</name>
        <dbReference type="ChEBI" id="CHEBI:29105"/>
    </ligand>
</feature>
<feature type="binding site" evidence="7">
    <location>
        <position position="108"/>
    </location>
    <ligand>
        <name>Zn(2+)</name>
        <dbReference type="ChEBI" id="CHEBI:29105"/>
    </ligand>
</feature>
<keyword evidence="1 7" id="KW-0436">Ligase</keyword>
<evidence type="ECO:0000256" key="6">
    <source>
        <dbReference type="ARBA" id="ARBA00023146"/>
    </source>
</evidence>
<evidence type="ECO:0000256" key="5">
    <source>
        <dbReference type="ARBA" id="ARBA00022840"/>
    </source>
</evidence>
<dbReference type="Pfam" id="PF00749">
    <property type="entry name" value="tRNA-synt_1c"/>
    <property type="match status" value="1"/>
</dbReference>
<keyword evidence="2 7" id="KW-0479">Metal-binding</keyword>
<dbReference type="PRINTS" id="PR00987">
    <property type="entry name" value="TRNASYNTHGLU"/>
</dbReference>
<feature type="binding site" evidence="7">
    <location>
        <position position="50"/>
    </location>
    <ligand>
        <name>L-glutamate</name>
        <dbReference type="ChEBI" id="CHEBI:29985"/>
    </ligand>
</feature>
<evidence type="ECO:0000256" key="8">
    <source>
        <dbReference type="RuleBase" id="RU363037"/>
    </source>
</evidence>
<evidence type="ECO:0000256" key="3">
    <source>
        <dbReference type="ARBA" id="ARBA00022741"/>
    </source>
</evidence>
<sequence length="305" mass="33646">MTLTSALLGSYRGRFAPSPSGSLHFGSLIAALASYLDAKANHGTWLVRIEDIDTPRVVKGADSDILRTLEAYGLHWDESVIWQSQRHARYQEILNALLNQQQCYACHCTRKQIKAAGGLYAGHCRSLGLTAEHHALRIAQHCPVYQFNDAIQGLVTVNTELAQEDYIVKRSDGLYAYQLVVVVDDHDQQISHIIRGADLLEPTARQLSLFQQLGWQQPLYGHVPLAVAAPGFKLSKQNHAPAIDNRHPQPALCAALAFLGITVPTALQNAPVTELLAYAITHYQRANVPQKLEVVVQQGTAGYQF</sequence>
<keyword evidence="3 7" id="KW-0547">Nucleotide-binding</keyword>
<dbReference type="EMBL" id="JBHRSD010000017">
    <property type="protein sequence ID" value="MFC3033180.1"/>
    <property type="molecule type" value="Genomic_DNA"/>
</dbReference>
<dbReference type="HAMAP" id="MF_01428">
    <property type="entry name" value="Glu_Q_tRNA_synth"/>
    <property type="match status" value="1"/>
</dbReference>
<keyword evidence="8" id="KW-0648">Protein biosynthesis</keyword>
<dbReference type="InterPro" id="IPR022380">
    <property type="entry name" value="Glu-Q_tRNA(Asp)_Synthase"/>
</dbReference>
<dbReference type="InterPro" id="IPR014729">
    <property type="entry name" value="Rossmann-like_a/b/a_fold"/>
</dbReference>
<dbReference type="Proteomes" id="UP001595453">
    <property type="component" value="Unassembled WGS sequence"/>
</dbReference>